<feature type="transmembrane region" description="Helical" evidence="5">
    <location>
        <begin position="333"/>
        <end position="355"/>
    </location>
</feature>
<dbReference type="PANTHER" id="PTHR23531">
    <property type="entry name" value="QUINOLENE RESISTANCE PROTEIN NORA"/>
    <property type="match status" value="1"/>
</dbReference>
<protein>
    <submittedName>
        <fullName evidence="7">MFS transporter</fullName>
    </submittedName>
</protein>
<dbReference type="InterPro" id="IPR052714">
    <property type="entry name" value="MFS_Exporter"/>
</dbReference>
<dbReference type="Pfam" id="PF07690">
    <property type="entry name" value="MFS_1"/>
    <property type="match status" value="1"/>
</dbReference>
<dbReference type="Gene3D" id="1.20.1250.20">
    <property type="entry name" value="MFS general substrate transporter like domains"/>
    <property type="match status" value="2"/>
</dbReference>
<dbReference type="CDD" id="cd17489">
    <property type="entry name" value="MFS_YfcJ_like"/>
    <property type="match status" value="1"/>
</dbReference>
<dbReference type="AlphaFoldDB" id="A0A6C0GID8"/>
<dbReference type="GO" id="GO:0016020">
    <property type="term" value="C:membrane"/>
    <property type="evidence" value="ECO:0007669"/>
    <property type="project" value="UniProtKB-SubCell"/>
</dbReference>
<evidence type="ECO:0000256" key="3">
    <source>
        <dbReference type="ARBA" id="ARBA00022989"/>
    </source>
</evidence>
<accession>A0A6C0GID8</accession>
<organism evidence="7 8">
    <name type="scientific">Rhodocytophaga rosea</name>
    <dbReference type="NCBI Taxonomy" id="2704465"/>
    <lineage>
        <taxon>Bacteria</taxon>
        <taxon>Pseudomonadati</taxon>
        <taxon>Bacteroidota</taxon>
        <taxon>Cytophagia</taxon>
        <taxon>Cytophagales</taxon>
        <taxon>Rhodocytophagaceae</taxon>
        <taxon>Rhodocytophaga</taxon>
    </lineage>
</organism>
<evidence type="ECO:0000313" key="8">
    <source>
        <dbReference type="Proteomes" id="UP000480178"/>
    </source>
</evidence>
<dbReference type="InterPro" id="IPR011701">
    <property type="entry name" value="MFS"/>
</dbReference>
<keyword evidence="4 5" id="KW-0472">Membrane</keyword>
<dbReference type="PANTHER" id="PTHR23531:SF2">
    <property type="entry name" value="PERMEASE"/>
    <property type="match status" value="1"/>
</dbReference>
<dbReference type="InterPro" id="IPR020846">
    <property type="entry name" value="MFS_dom"/>
</dbReference>
<dbReference type="Pfam" id="PF00083">
    <property type="entry name" value="Sugar_tr"/>
    <property type="match status" value="1"/>
</dbReference>
<evidence type="ECO:0000256" key="5">
    <source>
        <dbReference type="SAM" id="Phobius"/>
    </source>
</evidence>
<feature type="transmembrane region" description="Helical" evidence="5">
    <location>
        <begin position="165"/>
        <end position="184"/>
    </location>
</feature>
<name>A0A6C0GID8_9BACT</name>
<dbReference type="PRINTS" id="PR01035">
    <property type="entry name" value="TCRTETA"/>
</dbReference>
<evidence type="ECO:0000259" key="6">
    <source>
        <dbReference type="PROSITE" id="PS50850"/>
    </source>
</evidence>
<feature type="transmembrane region" description="Helical" evidence="5">
    <location>
        <begin position="77"/>
        <end position="104"/>
    </location>
</feature>
<evidence type="ECO:0000256" key="2">
    <source>
        <dbReference type="ARBA" id="ARBA00022692"/>
    </source>
</evidence>
<keyword evidence="2 5" id="KW-0812">Transmembrane</keyword>
<dbReference type="RefSeq" id="WP_162443471.1">
    <property type="nucleotide sequence ID" value="NZ_CP048222.1"/>
</dbReference>
<feature type="transmembrane region" description="Helical" evidence="5">
    <location>
        <begin position="245"/>
        <end position="262"/>
    </location>
</feature>
<dbReference type="KEGG" id="rhoz:GXP67_12780"/>
<sequence length="393" mass="42371">MKEQHTSFYTLQFGLLCFSSFLFYASFNMIIPELPGYLMRLGGAEFKGFIIGLFTLTAGLSRPVSGKLADKIGRIPVMVFGAAVCFICGFLYPVMGSVAGFLMLRLVHGLSTGFTPTGNSAYAADIVPQTHRGEAIGFLGLCGSSGMALGPAIGSLVADMFSVEFMFYCSSVASLLSVLILAGMKETVQDRIPFHWSLLKFSRQEIFEPRVIPPSLVIILSSFGFGAILTLTPDLSESLNLTNKGLFFMCFTFASLGVRFFAGKISDRYGRVAVLRISTALLTLSMILVGFAYNAATLLAASVLFGFAQGMNSPTVSAWTVDLSLKEHRGRGLATMYVAMEAGIGLGAFLSGAIYANNVAMLPYTFWIISLFPLMAFLYLNFGVKRKLTAVAG</sequence>
<dbReference type="EMBL" id="CP048222">
    <property type="protein sequence ID" value="QHT67442.1"/>
    <property type="molecule type" value="Genomic_DNA"/>
</dbReference>
<feature type="domain" description="Major facilitator superfamily (MFS) profile" evidence="6">
    <location>
        <begin position="12"/>
        <end position="388"/>
    </location>
</feature>
<feature type="transmembrane region" description="Helical" evidence="5">
    <location>
        <begin position="7"/>
        <end position="26"/>
    </location>
</feature>
<dbReference type="InterPro" id="IPR001958">
    <property type="entry name" value="Tet-R_TetA/multi-R_MdtG-like"/>
</dbReference>
<feature type="transmembrane region" description="Helical" evidence="5">
    <location>
        <begin position="361"/>
        <end position="380"/>
    </location>
</feature>
<gene>
    <name evidence="7" type="ORF">GXP67_12780</name>
</gene>
<keyword evidence="8" id="KW-1185">Reference proteome</keyword>
<reference evidence="7 8" key="1">
    <citation type="submission" date="2020-01" db="EMBL/GenBank/DDBJ databases">
        <authorList>
            <person name="Kim M.K."/>
        </authorList>
    </citation>
    <scope>NUCLEOTIDE SEQUENCE [LARGE SCALE GENOMIC DNA]</scope>
    <source>
        <strain evidence="7 8">172606-1</strain>
    </source>
</reference>
<dbReference type="Proteomes" id="UP000480178">
    <property type="component" value="Chromosome"/>
</dbReference>
<proteinExistence type="predicted"/>
<comment type="subcellular location">
    <subcellularLocation>
        <location evidence="1">Membrane</location>
        <topology evidence="1">Multi-pass membrane protein</topology>
    </subcellularLocation>
</comment>
<evidence type="ECO:0000256" key="1">
    <source>
        <dbReference type="ARBA" id="ARBA00004141"/>
    </source>
</evidence>
<dbReference type="PROSITE" id="PS50850">
    <property type="entry name" value="MFS"/>
    <property type="match status" value="1"/>
</dbReference>
<dbReference type="InterPro" id="IPR005828">
    <property type="entry name" value="MFS_sugar_transport-like"/>
</dbReference>
<feature type="transmembrane region" description="Helical" evidence="5">
    <location>
        <begin position="46"/>
        <end position="65"/>
    </location>
</feature>
<keyword evidence="3 5" id="KW-1133">Transmembrane helix</keyword>
<feature type="transmembrane region" description="Helical" evidence="5">
    <location>
        <begin position="211"/>
        <end position="233"/>
    </location>
</feature>
<evidence type="ECO:0000256" key="4">
    <source>
        <dbReference type="ARBA" id="ARBA00023136"/>
    </source>
</evidence>
<dbReference type="InterPro" id="IPR036259">
    <property type="entry name" value="MFS_trans_sf"/>
</dbReference>
<evidence type="ECO:0000313" key="7">
    <source>
        <dbReference type="EMBL" id="QHT67442.1"/>
    </source>
</evidence>
<dbReference type="GO" id="GO:0022857">
    <property type="term" value="F:transmembrane transporter activity"/>
    <property type="evidence" value="ECO:0007669"/>
    <property type="project" value="InterPro"/>
</dbReference>
<dbReference type="SUPFAM" id="SSF103473">
    <property type="entry name" value="MFS general substrate transporter"/>
    <property type="match status" value="1"/>
</dbReference>